<feature type="region of interest" description="Disordered" evidence="1">
    <location>
        <begin position="58"/>
        <end position="86"/>
    </location>
</feature>
<organism evidence="2 3">
    <name type="scientific">Ralstonia solanacearum</name>
    <name type="common">Pseudomonas solanacearum</name>
    <dbReference type="NCBI Taxonomy" id="305"/>
    <lineage>
        <taxon>Bacteria</taxon>
        <taxon>Pseudomonadati</taxon>
        <taxon>Pseudomonadota</taxon>
        <taxon>Betaproteobacteria</taxon>
        <taxon>Burkholderiales</taxon>
        <taxon>Burkholderiaceae</taxon>
        <taxon>Ralstonia</taxon>
        <taxon>Ralstonia solanacearum species complex</taxon>
    </lineage>
</organism>
<comment type="caution">
    <text evidence="2">The sequence shown here is derived from an EMBL/GenBank/DDBJ whole genome shotgun (WGS) entry which is preliminary data.</text>
</comment>
<protein>
    <submittedName>
        <fullName evidence="2">Uncharacterized protein</fullName>
    </submittedName>
</protein>
<dbReference type="Proteomes" id="UP001143674">
    <property type="component" value="Unassembled WGS sequence"/>
</dbReference>
<accession>A0AAE3NQT4</accession>
<evidence type="ECO:0000313" key="3">
    <source>
        <dbReference type="Proteomes" id="UP001143674"/>
    </source>
</evidence>
<sequence length="105" mass="11915">ASVIKRPHLSAVCLLKNFAINFVYRVAALSAAEKRDYEELFRRCQQLVEEFFLINSLPTSTTPPPTLTTHRPENRSTPASPPPRPLRFRFCVSAVSCSEGRILKR</sequence>
<feature type="non-terminal residue" evidence="2">
    <location>
        <position position="1"/>
    </location>
</feature>
<evidence type="ECO:0000256" key="1">
    <source>
        <dbReference type="SAM" id="MobiDB-lite"/>
    </source>
</evidence>
<evidence type="ECO:0000313" key="2">
    <source>
        <dbReference type="EMBL" id="MDB0524811.1"/>
    </source>
</evidence>
<dbReference type="RefSeq" id="WP_271655951.1">
    <property type="nucleotide sequence ID" value="NZ_JAIVEX010000018.1"/>
</dbReference>
<reference evidence="2" key="1">
    <citation type="submission" date="2021-09" db="EMBL/GenBank/DDBJ databases">
        <title>Genomic analysis of Ralstonia spp.</title>
        <authorList>
            <person name="Aburjaile F."/>
            <person name="Ariute J.C."/>
            <person name="Pais A.K.L."/>
            <person name="Albuquerque G.M.R."/>
            <person name="Silva A.M.F."/>
            <person name="Brenig B."/>
            <person name="Azevedo V."/>
            <person name="Matiuzzi M."/>
            <person name="Ramos R."/>
            <person name="Goes-Neto A."/>
            <person name="Soares S."/>
            <person name="Iseppon A.M.B."/>
            <person name="Souza E."/>
            <person name="Gama M."/>
        </authorList>
    </citation>
    <scope>NUCLEOTIDE SEQUENCE</scope>
    <source>
        <strain evidence="2">B4</strain>
    </source>
</reference>
<proteinExistence type="predicted"/>
<dbReference type="EMBL" id="JAIVEX010000018">
    <property type="protein sequence ID" value="MDB0524811.1"/>
    <property type="molecule type" value="Genomic_DNA"/>
</dbReference>
<name>A0AAE3NQT4_RALSL</name>
<gene>
    <name evidence="2" type="ORF">LBW55_24665</name>
</gene>
<dbReference type="AlphaFoldDB" id="A0AAE3NQT4"/>